<evidence type="ECO:0000256" key="4">
    <source>
        <dbReference type="ARBA" id="ARBA00022729"/>
    </source>
</evidence>
<evidence type="ECO:0000313" key="8">
    <source>
        <dbReference type="Proteomes" id="UP000065807"/>
    </source>
</evidence>
<dbReference type="GO" id="GO:0015833">
    <property type="term" value="P:peptide transport"/>
    <property type="evidence" value="ECO:0007669"/>
    <property type="project" value="TreeGrafter"/>
</dbReference>
<dbReference type="SUPFAM" id="SSF53850">
    <property type="entry name" value="Periplasmic binding protein-like II"/>
    <property type="match status" value="1"/>
</dbReference>
<dbReference type="GO" id="GO:1904680">
    <property type="term" value="F:peptide transmembrane transporter activity"/>
    <property type="evidence" value="ECO:0007669"/>
    <property type="project" value="TreeGrafter"/>
</dbReference>
<dbReference type="PANTHER" id="PTHR30290">
    <property type="entry name" value="PERIPLASMIC BINDING COMPONENT OF ABC TRANSPORTER"/>
    <property type="match status" value="1"/>
</dbReference>
<dbReference type="InterPro" id="IPR030678">
    <property type="entry name" value="Peptide/Ni-bd"/>
</dbReference>
<dbReference type="GO" id="GO:0042597">
    <property type="term" value="C:periplasmic space"/>
    <property type="evidence" value="ECO:0007669"/>
    <property type="project" value="UniProtKB-ARBA"/>
</dbReference>
<dbReference type="PANTHER" id="PTHR30290:SF10">
    <property type="entry name" value="PERIPLASMIC OLIGOPEPTIDE-BINDING PROTEIN-RELATED"/>
    <property type="match status" value="1"/>
</dbReference>
<reference evidence="8" key="1">
    <citation type="submission" date="2015-07" db="EMBL/GenBank/DDBJ databases">
        <title>Complete genome sequence and phylogenetic analysis of Limnochorda pilosa.</title>
        <authorList>
            <person name="Watanabe M."/>
            <person name="Kojima H."/>
            <person name="Fukui M."/>
        </authorList>
    </citation>
    <scope>NUCLEOTIDE SEQUENCE [LARGE SCALE GENOMIC DNA]</scope>
    <source>
        <strain evidence="8">HC45</strain>
    </source>
</reference>
<sequence length="531" mass="59769">MLFLAVWMAALGLLAFSLAGPPALSRVEAATAFRYPIATDPEHLDPFRSTTVATRTILINVYEGLTTFDPLTGGIKPELAESWDISPDGLTYTFHLRKGVQFQQVPGVTYEDPNVTAEDWIWSFKMFLSGDTSVSEHPEYLEAVKGAKAFTEGEAGDVEGLRALDDHTLQITLEAPNHRFLFDLVNAYVVPREAYEQLGSRFSSTPVGTGPFLFREWRRDDHITLVKNPNYWESGLPKLDTLTYVNVPDANTQLFQYRQDELDVLLDLPTGQVAALRSEFPDQYHEIPGLNVRYMGFKWTTGPFKDNRALRLAFNYAIDKDTLWNVLMEGARFPATQGVLPPAMPAADVDGYPYDPEKAKELLAEAGYPGGKGLPPITYYYFASSASEPYHAAIQSMLAKVGIPIELRSEDNTTYWSHIGEDDVHLFLSGWSADFPDPSEVFNFLFYKGRDDTKYDNPEVDAMIDQATAMTDDQARNALYQKIHEQIMEDVPWVPLAYSKVMLLVKPYVKDFHLSAAGAYRVPMKYVSIER</sequence>
<dbReference type="PIRSF" id="PIRSF002741">
    <property type="entry name" value="MppA"/>
    <property type="match status" value="1"/>
</dbReference>
<dbReference type="InterPro" id="IPR039424">
    <property type="entry name" value="SBP_5"/>
</dbReference>
<dbReference type="Gene3D" id="3.10.105.10">
    <property type="entry name" value="Dipeptide-binding Protein, Domain 3"/>
    <property type="match status" value="1"/>
</dbReference>
<dbReference type="STRING" id="1555112.LIP_2024"/>
<reference evidence="8" key="2">
    <citation type="journal article" date="2016" name="Int. J. Syst. Evol. Microbiol.">
        <title>Complete genome sequence and cell structure of Limnochorda pilosa, a Gram-negative spore-former within the phylum Firmicutes.</title>
        <authorList>
            <person name="Watanabe M."/>
            <person name="Kojima H."/>
            <person name="Fukui M."/>
        </authorList>
    </citation>
    <scope>NUCLEOTIDE SEQUENCE [LARGE SCALE GENOMIC DNA]</scope>
    <source>
        <strain evidence="8">HC45</strain>
    </source>
</reference>
<dbReference type="Gene3D" id="3.90.76.10">
    <property type="entry name" value="Dipeptide-binding Protein, Domain 1"/>
    <property type="match status" value="1"/>
</dbReference>
<dbReference type="Pfam" id="PF00496">
    <property type="entry name" value="SBP_bac_5"/>
    <property type="match status" value="1"/>
</dbReference>
<evidence type="ECO:0000259" key="6">
    <source>
        <dbReference type="Pfam" id="PF00496"/>
    </source>
</evidence>
<comment type="subcellular location">
    <subcellularLocation>
        <location evidence="1">Cell envelope</location>
    </subcellularLocation>
</comment>
<feature type="signal peptide" evidence="5">
    <location>
        <begin position="1"/>
        <end position="19"/>
    </location>
</feature>
<feature type="domain" description="Solute-binding protein family 5" evidence="6">
    <location>
        <begin position="75"/>
        <end position="450"/>
    </location>
</feature>
<proteinExistence type="inferred from homology"/>
<feature type="chain" id="PRO_5039158115" evidence="5">
    <location>
        <begin position="20"/>
        <end position="531"/>
    </location>
</feature>
<evidence type="ECO:0000256" key="3">
    <source>
        <dbReference type="ARBA" id="ARBA00022448"/>
    </source>
</evidence>
<keyword evidence="3" id="KW-0813">Transport</keyword>
<protein>
    <submittedName>
        <fullName evidence="7">Peptide ABC transporter substrate-binding protein</fullName>
    </submittedName>
</protein>
<name>A0A0K2SL86_LIMPI</name>
<gene>
    <name evidence="7" type="ORF">LIP_2024</name>
</gene>
<dbReference type="Gene3D" id="3.40.190.10">
    <property type="entry name" value="Periplasmic binding protein-like II"/>
    <property type="match status" value="1"/>
</dbReference>
<dbReference type="Proteomes" id="UP000065807">
    <property type="component" value="Chromosome"/>
</dbReference>
<keyword evidence="4 5" id="KW-0732">Signal</keyword>
<dbReference type="EMBL" id="AP014924">
    <property type="protein sequence ID" value="BAS27865.1"/>
    <property type="molecule type" value="Genomic_DNA"/>
</dbReference>
<accession>A0A0K2SL86</accession>
<dbReference type="GO" id="GO:0030313">
    <property type="term" value="C:cell envelope"/>
    <property type="evidence" value="ECO:0007669"/>
    <property type="project" value="UniProtKB-SubCell"/>
</dbReference>
<dbReference type="GO" id="GO:0043190">
    <property type="term" value="C:ATP-binding cassette (ABC) transporter complex"/>
    <property type="evidence" value="ECO:0007669"/>
    <property type="project" value="InterPro"/>
</dbReference>
<evidence type="ECO:0000256" key="1">
    <source>
        <dbReference type="ARBA" id="ARBA00004196"/>
    </source>
</evidence>
<dbReference type="CDD" id="cd00995">
    <property type="entry name" value="PBP2_NikA_DppA_OppA_like"/>
    <property type="match status" value="1"/>
</dbReference>
<dbReference type="AlphaFoldDB" id="A0A0K2SL86"/>
<dbReference type="InterPro" id="IPR000914">
    <property type="entry name" value="SBP_5_dom"/>
</dbReference>
<keyword evidence="8" id="KW-1185">Reference proteome</keyword>
<organism evidence="7 8">
    <name type="scientific">Limnochorda pilosa</name>
    <dbReference type="NCBI Taxonomy" id="1555112"/>
    <lineage>
        <taxon>Bacteria</taxon>
        <taxon>Bacillati</taxon>
        <taxon>Bacillota</taxon>
        <taxon>Limnochordia</taxon>
        <taxon>Limnochordales</taxon>
        <taxon>Limnochordaceae</taxon>
        <taxon>Limnochorda</taxon>
    </lineage>
</organism>
<evidence type="ECO:0000313" key="7">
    <source>
        <dbReference type="EMBL" id="BAS27865.1"/>
    </source>
</evidence>
<comment type="similarity">
    <text evidence="2">Belongs to the bacterial solute-binding protein 5 family.</text>
</comment>
<evidence type="ECO:0000256" key="2">
    <source>
        <dbReference type="ARBA" id="ARBA00005695"/>
    </source>
</evidence>
<dbReference type="KEGG" id="lpil:LIP_2024"/>
<evidence type="ECO:0000256" key="5">
    <source>
        <dbReference type="SAM" id="SignalP"/>
    </source>
</evidence>